<accession>A0ABN7NV71</accession>
<proteinExistence type="predicted"/>
<sequence length="217" mass="24963">MSTRDGYVNPTWLDKEFMERALQEGNQDPRISVQDIMVRAATTVGENYASLMYRVLTKFITGSGKIEEKSFIVKGSLIPTSKEGENTLFETEIEMYSSILPKMADLYNELIHDETIHFAANSIFHTKNPGHSIILEDLGESSYQMSKRHRGLDLDHCKKVMSHLVMLPIILSKAEDTPDLMKMFKQNDEDTSHYSLEYKNEVKRVLPLFKEKGLFDF</sequence>
<dbReference type="Pfam" id="PF02958">
    <property type="entry name" value="EcKL"/>
    <property type="match status" value="1"/>
</dbReference>
<name>A0ABN7NV71_TIMPD</name>
<protein>
    <submittedName>
        <fullName evidence="1">Uncharacterized protein</fullName>
    </submittedName>
</protein>
<evidence type="ECO:0000313" key="2">
    <source>
        <dbReference type="Proteomes" id="UP001153148"/>
    </source>
</evidence>
<comment type="caution">
    <text evidence="1">The sequence shown here is derived from an EMBL/GenBank/DDBJ whole genome shotgun (WGS) entry which is preliminary data.</text>
</comment>
<evidence type="ECO:0000313" key="1">
    <source>
        <dbReference type="EMBL" id="CAG2059463.1"/>
    </source>
</evidence>
<organism evidence="1 2">
    <name type="scientific">Timema podura</name>
    <name type="common">Walking stick</name>
    <dbReference type="NCBI Taxonomy" id="61482"/>
    <lineage>
        <taxon>Eukaryota</taxon>
        <taxon>Metazoa</taxon>
        <taxon>Ecdysozoa</taxon>
        <taxon>Arthropoda</taxon>
        <taxon>Hexapoda</taxon>
        <taxon>Insecta</taxon>
        <taxon>Pterygota</taxon>
        <taxon>Neoptera</taxon>
        <taxon>Polyneoptera</taxon>
        <taxon>Phasmatodea</taxon>
        <taxon>Timematodea</taxon>
        <taxon>Timematoidea</taxon>
        <taxon>Timematidae</taxon>
        <taxon>Timema</taxon>
    </lineage>
</organism>
<dbReference type="PANTHER" id="PTHR11012">
    <property type="entry name" value="PROTEIN KINASE-LIKE DOMAIN-CONTAINING"/>
    <property type="match status" value="1"/>
</dbReference>
<keyword evidence="2" id="KW-1185">Reference proteome</keyword>
<gene>
    <name evidence="1" type="ORF">TPAB3V08_LOCUS6426</name>
</gene>
<dbReference type="EMBL" id="CAJPIN010009636">
    <property type="protein sequence ID" value="CAG2059463.1"/>
    <property type="molecule type" value="Genomic_DNA"/>
</dbReference>
<dbReference type="Proteomes" id="UP001153148">
    <property type="component" value="Unassembled WGS sequence"/>
</dbReference>
<reference evidence="1" key="1">
    <citation type="submission" date="2021-03" db="EMBL/GenBank/DDBJ databases">
        <authorList>
            <person name="Tran Van P."/>
        </authorList>
    </citation>
    <scope>NUCLEOTIDE SEQUENCE</scope>
</reference>
<dbReference type="PANTHER" id="PTHR11012:SF56">
    <property type="entry name" value="CHK KINASE-LIKE DOMAIN-CONTAINING PROTEIN-RELATED"/>
    <property type="match status" value="1"/>
</dbReference>
<dbReference type="InterPro" id="IPR004119">
    <property type="entry name" value="EcKL"/>
</dbReference>